<dbReference type="EMBL" id="AOHW01000032">
    <property type="protein sequence ID" value="ELY40457.1"/>
    <property type="molecule type" value="Genomic_DNA"/>
</dbReference>
<sequence>MADSDRETDKWATFAYSAMADPDADPDGLKEGLESSEGDPRVLVLLNAVLSALFAAMFVWGADLVGALEFGVVTVAVVAIAVFVLTHVITRP</sequence>
<keyword evidence="1" id="KW-1133">Transmembrane helix</keyword>
<proteinExistence type="predicted"/>
<dbReference type="STRING" id="1114856.GCA_000383975_02711"/>
<dbReference type="InterPro" id="IPR058420">
    <property type="entry name" value="DUF8107"/>
</dbReference>
<dbReference type="eggNOG" id="arCOG07499">
    <property type="taxonomic scope" value="Archaea"/>
</dbReference>
<dbReference type="Proteomes" id="UP000011599">
    <property type="component" value="Unassembled WGS sequence"/>
</dbReference>
<dbReference type="AlphaFoldDB" id="L9VU09"/>
<comment type="caution">
    <text evidence="3">The sequence shown here is derived from an EMBL/GenBank/DDBJ whole genome shotgun (WGS) entry which is preliminary data.</text>
</comment>
<reference evidence="3 4" key="1">
    <citation type="journal article" date="2014" name="PLoS Genet.">
        <title>Phylogenetically driven sequencing of extremely halophilic archaea reveals strategies for static and dynamic osmo-response.</title>
        <authorList>
            <person name="Becker E.A."/>
            <person name="Seitzer P.M."/>
            <person name="Tritt A."/>
            <person name="Larsen D."/>
            <person name="Krusor M."/>
            <person name="Yao A.I."/>
            <person name="Wu D."/>
            <person name="Madern D."/>
            <person name="Eisen J.A."/>
            <person name="Darling A.E."/>
            <person name="Facciotti M.T."/>
        </authorList>
    </citation>
    <scope>NUCLEOTIDE SEQUENCE [LARGE SCALE GENOMIC DNA]</scope>
    <source>
        <strain evidence="3 4">GA33</strain>
    </source>
</reference>
<feature type="domain" description="DUF8107" evidence="2">
    <location>
        <begin position="19"/>
        <end position="91"/>
    </location>
</feature>
<gene>
    <name evidence="3" type="ORF">C496_11428</name>
</gene>
<dbReference type="PATRIC" id="fig|1114856.3.peg.2379"/>
<accession>L9VU09</accession>
<keyword evidence="4" id="KW-1185">Reference proteome</keyword>
<keyword evidence="1" id="KW-0812">Transmembrane</keyword>
<evidence type="ECO:0000313" key="4">
    <source>
        <dbReference type="Proteomes" id="UP000011599"/>
    </source>
</evidence>
<evidence type="ECO:0000313" key="3">
    <source>
        <dbReference type="EMBL" id="ELY40457.1"/>
    </source>
</evidence>
<protein>
    <recommendedName>
        <fullName evidence="2">DUF8107 domain-containing protein</fullName>
    </recommendedName>
</protein>
<dbReference type="Pfam" id="PF26409">
    <property type="entry name" value="DUF8107"/>
    <property type="match status" value="1"/>
</dbReference>
<evidence type="ECO:0000256" key="1">
    <source>
        <dbReference type="SAM" id="Phobius"/>
    </source>
</evidence>
<keyword evidence="1" id="KW-0472">Membrane</keyword>
<name>L9VU09_9EURY</name>
<organism evidence="3 4">
    <name type="scientific">Natronorubrum tibetense GA33</name>
    <dbReference type="NCBI Taxonomy" id="1114856"/>
    <lineage>
        <taxon>Archaea</taxon>
        <taxon>Methanobacteriati</taxon>
        <taxon>Methanobacteriota</taxon>
        <taxon>Stenosarchaea group</taxon>
        <taxon>Halobacteria</taxon>
        <taxon>Halobacteriales</taxon>
        <taxon>Natrialbaceae</taxon>
        <taxon>Natronorubrum</taxon>
    </lineage>
</organism>
<feature type="transmembrane region" description="Helical" evidence="1">
    <location>
        <begin position="68"/>
        <end position="89"/>
    </location>
</feature>
<feature type="transmembrane region" description="Helical" evidence="1">
    <location>
        <begin position="42"/>
        <end position="62"/>
    </location>
</feature>
<evidence type="ECO:0000259" key="2">
    <source>
        <dbReference type="Pfam" id="PF26409"/>
    </source>
</evidence>